<proteinExistence type="predicted"/>
<organism evidence="1">
    <name type="scientific">Lepeophtheirus salmonis</name>
    <name type="common">Salmon louse</name>
    <name type="synonym">Caligus salmonis</name>
    <dbReference type="NCBI Taxonomy" id="72036"/>
    <lineage>
        <taxon>Eukaryota</taxon>
        <taxon>Metazoa</taxon>
        <taxon>Ecdysozoa</taxon>
        <taxon>Arthropoda</taxon>
        <taxon>Crustacea</taxon>
        <taxon>Multicrustacea</taxon>
        <taxon>Hexanauplia</taxon>
        <taxon>Copepoda</taxon>
        <taxon>Siphonostomatoida</taxon>
        <taxon>Caligidae</taxon>
        <taxon>Lepeophtheirus</taxon>
    </lineage>
</organism>
<protein>
    <submittedName>
        <fullName evidence="1">Uncharacterized protein</fullName>
    </submittedName>
</protein>
<reference evidence="1" key="1">
    <citation type="submission" date="2014-05" db="EMBL/GenBank/DDBJ databases">
        <authorList>
            <person name="Chronopoulou M."/>
        </authorList>
    </citation>
    <scope>NUCLEOTIDE SEQUENCE</scope>
    <source>
        <tissue evidence="1">Whole organism</tissue>
    </source>
</reference>
<evidence type="ECO:0000313" key="1">
    <source>
        <dbReference type="EMBL" id="CDW20166.1"/>
    </source>
</evidence>
<name>A0A0K2T3Z1_LEPSM</name>
<accession>A0A0K2T3Z1</accession>
<dbReference type="EMBL" id="HACA01002805">
    <property type="protein sequence ID" value="CDW20166.1"/>
    <property type="molecule type" value="Transcribed_RNA"/>
</dbReference>
<dbReference type="AlphaFoldDB" id="A0A0K2T3Z1"/>
<sequence length="16" mass="1747">MFILPLGSLYKGALHS</sequence>